<gene>
    <name evidence="9" type="primary">flhA_1</name>
    <name evidence="7" type="synonym">flhA</name>
    <name evidence="9" type="ORF">MAA8898_00197</name>
</gene>
<keyword evidence="5 7" id="KW-1133">Transmembrane helix</keyword>
<evidence type="ECO:0000256" key="1">
    <source>
        <dbReference type="ARBA" id="ARBA00004651"/>
    </source>
</evidence>
<dbReference type="GO" id="GO:0009306">
    <property type="term" value="P:protein secretion"/>
    <property type="evidence" value="ECO:0007669"/>
    <property type="project" value="InterPro"/>
</dbReference>
<sequence>MKTSALFQPTVLMAFALMAVIVMMILPMPSWVLDVGLAVSFGLAILIFTVTLFIERPLDFSAFPTILLTSLMLRLSLNVSSTKLIIGQGHTGTGAAGEVIEGFASFVMDGSIFLGLVVFGVLMIVNFAVITKGSARMAEVSARFALDGMPGKQLAIDADMSAGAIDHAEAKRRREIEQQETTFFGSLDGASKFVKGDAVAGLLITALNLVMGIIMGAVVHDMPLYDAFETYAILTVGDGLVTQIPAVIISIAAGLLLARGGATGATDVALATQLGRYPPALMAVAILMGLFALVPGLPFLPFILGAGILGATAWWLARRPEPKDDHETDEAEETRPKPQHMGDVLDLDDIHVEFAPDLVNMVLDPGTGLDVRIANMRNHIASHFGLILPEIRLTDAPALPTGTYVIRIHGVEMARGDLNPDFVLALMPEISGSLPQGRDVTEPVYGAPARWIRPEDQEKASITGATIVTPTEVLATHLLEIIRRNFGRLLTLKALRRLLDELVSLSNVARAEANRKLLDELIPDKVQIDTLHQVLRLLLDEQVSIRNVPLILETIAEMRGQQNQPEAICEHVRQRLGFQLVAGLRRDDGTIPLVQLAPEWEETFLAYQVEGSHGALDVALPPDKFETLTRGLAKTIGEAGNRGVSPAIITSSRRRRFLRTVMVAKGLTTPVMSYEEIGLEARPALVGVVAA</sequence>
<keyword evidence="7" id="KW-0653">Protein transport</keyword>
<dbReference type="OrthoDB" id="9759185at2"/>
<feature type="transmembrane region" description="Helical" evidence="7">
    <location>
        <begin position="199"/>
        <end position="220"/>
    </location>
</feature>
<dbReference type="AlphaFoldDB" id="A0A238JQ16"/>
<evidence type="ECO:0000256" key="2">
    <source>
        <dbReference type="ARBA" id="ARBA00008835"/>
    </source>
</evidence>
<evidence type="ECO:0000256" key="8">
    <source>
        <dbReference type="SAM" id="MobiDB-lite"/>
    </source>
</evidence>
<name>A0A238JQ16_9RHOB</name>
<comment type="subcellular location">
    <subcellularLocation>
        <location evidence="1 7">Cell membrane</location>
        <topology evidence="1 7">Multi-pass membrane protein</topology>
    </subcellularLocation>
</comment>
<dbReference type="InterPro" id="IPR042193">
    <property type="entry name" value="FHIPEP_3"/>
</dbReference>
<evidence type="ECO:0000256" key="7">
    <source>
        <dbReference type="RuleBase" id="RU364093"/>
    </source>
</evidence>
<dbReference type="EMBL" id="FXYF01000001">
    <property type="protein sequence ID" value="SMX32257.1"/>
    <property type="molecule type" value="Genomic_DNA"/>
</dbReference>
<evidence type="ECO:0000256" key="3">
    <source>
        <dbReference type="ARBA" id="ARBA00022475"/>
    </source>
</evidence>
<keyword evidence="4 7" id="KW-0812">Transmembrane</keyword>
<comment type="function">
    <text evidence="7">Required for formation of the rod structure of the flagellar apparatus. Together with FliI and FliH, may constitute the export apparatus of flagellin.</text>
</comment>
<keyword evidence="3 7" id="KW-1003">Cell membrane</keyword>
<dbReference type="PRINTS" id="PR00949">
    <property type="entry name" value="TYPE3IMAPROT"/>
</dbReference>
<reference evidence="9 10" key="1">
    <citation type="submission" date="2017-05" db="EMBL/GenBank/DDBJ databases">
        <authorList>
            <person name="Song R."/>
            <person name="Chenine A.L."/>
            <person name="Ruprecht R.M."/>
        </authorList>
    </citation>
    <scope>NUCLEOTIDE SEQUENCE [LARGE SCALE GENOMIC DNA]</scope>
    <source>
        <strain evidence="9 10">CECT 8898</strain>
    </source>
</reference>
<evidence type="ECO:0000313" key="10">
    <source>
        <dbReference type="Proteomes" id="UP000207598"/>
    </source>
</evidence>
<dbReference type="InterPro" id="IPR001712">
    <property type="entry name" value="T3SS_FHIPEP"/>
</dbReference>
<dbReference type="Gene3D" id="3.40.30.60">
    <property type="entry name" value="FHIPEP family, domain 1"/>
    <property type="match status" value="1"/>
</dbReference>
<feature type="transmembrane region" description="Helical" evidence="7">
    <location>
        <begin position="35"/>
        <end position="54"/>
    </location>
</feature>
<keyword evidence="10" id="KW-1185">Reference proteome</keyword>
<dbReference type="GO" id="GO:0044780">
    <property type="term" value="P:bacterial-type flagellum assembly"/>
    <property type="evidence" value="ECO:0007669"/>
    <property type="project" value="InterPro"/>
</dbReference>
<feature type="transmembrane region" description="Helical" evidence="7">
    <location>
        <begin position="12"/>
        <end position="29"/>
    </location>
</feature>
<dbReference type="PANTHER" id="PTHR30161:SF1">
    <property type="entry name" value="FLAGELLAR BIOSYNTHESIS PROTEIN FLHA-RELATED"/>
    <property type="match status" value="1"/>
</dbReference>
<comment type="similarity">
    <text evidence="2 7">Belongs to the FHIPEP (flagella/HR/invasion proteins export pore) family.</text>
</comment>
<keyword evidence="9" id="KW-0282">Flagellum</keyword>
<dbReference type="Gene3D" id="3.40.50.12790">
    <property type="entry name" value="FHIPEP family, domain 4"/>
    <property type="match status" value="1"/>
</dbReference>
<dbReference type="PANTHER" id="PTHR30161">
    <property type="entry name" value="FLAGELLAR EXPORT PROTEIN, MEMBRANE FLHA SUBUNIT-RELATED"/>
    <property type="match status" value="1"/>
</dbReference>
<accession>A0A238JQ16</accession>
<keyword evidence="9" id="KW-0966">Cell projection</keyword>
<dbReference type="NCBIfam" id="TIGR01398">
    <property type="entry name" value="FlhA"/>
    <property type="match status" value="1"/>
</dbReference>
<feature type="region of interest" description="Disordered" evidence="8">
    <location>
        <begin position="320"/>
        <end position="342"/>
    </location>
</feature>
<evidence type="ECO:0000256" key="4">
    <source>
        <dbReference type="ARBA" id="ARBA00022692"/>
    </source>
</evidence>
<evidence type="ECO:0000256" key="5">
    <source>
        <dbReference type="ARBA" id="ARBA00022989"/>
    </source>
</evidence>
<keyword evidence="7" id="KW-0813">Transport</keyword>
<dbReference type="InterPro" id="IPR042194">
    <property type="entry name" value="FHIPEP_1"/>
</dbReference>
<feature type="transmembrane region" description="Helical" evidence="7">
    <location>
        <begin position="106"/>
        <end position="129"/>
    </location>
</feature>
<organism evidence="9 10">
    <name type="scientific">Maliponia aquimaris</name>
    <dbReference type="NCBI Taxonomy" id="1673631"/>
    <lineage>
        <taxon>Bacteria</taxon>
        <taxon>Pseudomonadati</taxon>
        <taxon>Pseudomonadota</taxon>
        <taxon>Alphaproteobacteria</taxon>
        <taxon>Rhodobacterales</taxon>
        <taxon>Paracoccaceae</taxon>
        <taxon>Maliponia</taxon>
    </lineage>
</organism>
<dbReference type="RefSeq" id="WP_094019097.1">
    <property type="nucleotide sequence ID" value="NZ_FXYF01000001.1"/>
</dbReference>
<dbReference type="Pfam" id="PF00771">
    <property type="entry name" value="FHIPEP"/>
    <property type="match status" value="1"/>
</dbReference>
<keyword evidence="9" id="KW-0969">Cilium</keyword>
<comment type="caution">
    <text evidence="7">Lacks conserved residue(s) required for the propagation of feature annotation.</text>
</comment>
<feature type="transmembrane region" description="Helical" evidence="7">
    <location>
        <begin position="66"/>
        <end position="86"/>
    </location>
</feature>
<dbReference type="InterPro" id="IPR042196">
    <property type="entry name" value="FHIPEP_4"/>
</dbReference>
<keyword evidence="7" id="KW-1006">Bacterial flagellum protein export</keyword>
<dbReference type="GO" id="GO:0005886">
    <property type="term" value="C:plasma membrane"/>
    <property type="evidence" value="ECO:0007669"/>
    <property type="project" value="UniProtKB-SubCell"/>
</dbReference>
<evidence type="ECO:0000313" key="9">
    <source>
        <dbReference type="EMBL" id="SMX32257.1"/>
    </source>
</evidence>
<protein>
    <recommendedName>
        <fullName evidence="7">Flagellar biosynthesis protein FlhA</fullName>
    </recommendedName>
</protein>
<keyword evidence="7" id="KW-1005">Bacterial flagellum biogenesis</keyword>
<evidence type="ECO:0000256" key="6">
    <source>
        <dbReference type="ARBA" id="ARBA00023136"/>
    </source>
</evidence>
<keyword evidence="6 7" id="KW-0472">Membrane</keyword>
<dbReference type="Gene3D" id="1.10.8.540">
    <property type="entry name" value="FHIPEP family, domain 3"/>
    <property type="match status" value="1"/>
</dbReference>
<proteinExistence type="inferred from homology"/>
<dbReference type="PIRSF" id="PIRSF005419">
    <property type="entry name" value="FlhA"/>
    <property type="match status" value="1"/>
</dbReference>
<dbReference type="InterPro" id="IPR006301">
    <property type="entry name" value="FlhA"/>
</dbReference>
<dbReference type="Proteomes" id="UP000207598">
    <property type="component" value="Unassembled WGS sequence"/>
</dbReference>
<feature type="transmembrane region" description="Helical" evidence="7">
    <location>
        <begin position="240"/>
        <end position="262"/>
    </location>
</feature>